<dbReference type="AlphaFoldDB" id="A0A7J5UJV4"/>
<evidence type="ECO:0000313" key="3">
    <source>
        <dbReference type="Proteomes" id="UP000451860"/>
    </source>
</evidence>
<dbReference type="Gene3D" id="3.10.450.50">
    <property type="match status" value="1"/>
</dbReference>
<protein>
    <submittedName>
        <fullName evidence="2">Nuclear transport factor 2 family protein</fullName>
    </submittedName>
</protein>
<feature type="domain" description="SnoaL-like" evidence="1">
    <location>
        <begin position="14"/>
        <end position="102"/>
    </location>
</feature>
<comment type="caution">
    <text evidence="2">The sequence shown here is derived from an EMBL/GenBank/DDBJ whole genome shotgun (WGS) entry which is preliminary data.</text>
</comment>
<dbReference type="EMBL" id="WHJE01000138">
    <property type="protein sequence ID" value="KAE8762662.1"/>
    <property type="molecule type" value="Genomic_DNA"/>
</dbReference>
<dbReference type="InterPro" id="IPR032710">
    <property type="entry name" value="NTF2-like_dom_sf"/>
</dbReference>
<proteinExistence type="predicted"/>
<sequence length="113" mass="12542">MTRTPEEVFAHHGQALGAEDLEDILADYAEDAILVLNKEVFRGKDGAREVFTRLLGDVPQAQWELDTTFADDVLYLEWNATGGGRTIQGAVDTFIFADGQIRVQTIAYTVRPV</sequence>
<gene>
    <name evidence="2" type="ORF">GB883_18205</name>
</gene>
<accession>A0A7J5UJV4</accession>
<dbReference type="Proteomes" id="UP000451860">
    <property type="component" value="Unassembled WGS sequence"/>
</dbReference>
<evidence type="ECO:0000259" key="1">
    <source>
        <dbReference type="Pfam" id="PF12680"/>
    </source>
</evidence>
<keyword evidence="3" id="KW-1185">Reference proteome</keyword>
<dbReference type="SUPFAM" id="SSF54427">
    <property type="entry name" value="NTF2-like"/>
    <property type="match status" value="1"/>
</dbReference>
<dbReference type="Pfam" id="PF12680">
    <property type="entry name" value="SnoaL_2"/>
    <property type="match status" value="1"/>
</dbReference>
<evidence type="ECO:0000313" key="2">
    <source>
        <dbReference type="EMBL" id="KAE8762662.1"/>
    </source>
</evidence>
<reference evidence="2 3" key="1">
    <citation type="submission" date="2019-10" db="EMBL/GenBank/DDBJ databases">
        <title>Georgenia wutianyii sp. nov. and Georgenia yuyongxinii sp. nov. isolated from plateau pika (Ochotona curzoniae) in the Qinghai-Tibet plateau of China.</title>
        <authorList>
            <person name="Tian Z."/>
        </authorList>
    </citation>
    <scope>NUCLEOTIDE SEQUENCE [LARGE SCALE GENOMIC DNA]</scope>
    <source>
        <strain evidence="2 3">DSM 21501</strain>
    </source>
</reference>
<name>A0A7J5UJV4_9MICO</name>
<organism evidence="2 3">
    <name type="scientific">Georgenia thermotolerans</name>
    <dbReference type="NCBI Taxonomy" id="527326"/>
    <lineage>
        <taxon>Bacteria</taxon>
        <taxon>Bacillati</taxon>
        <taxon>Actinomycetota</taxon>
        <taxon>Actinomycetes</taxon>
        <taxon>Micrococcales</taxon>
        <taxon>Bogoriellaceae</taxon>
        <taxon>Georgenia</taxon>
    </lineage>
</organism>
<dbReference type="RefSeq" id="WP_152204204.1">
    <property type="nucleotide sequence ID" value="NZ_VUKF01000045.1"/>
</dbReference>
<dbReference type="OrthoDB" id="7064268at2"/>
<dbReference type="InterPro" id="IPR037401">
    <property type="entry name" value="SnoaL-like"/>
</dbReference>